<proteinExistence type="inferred from homology"/>
<dbReference type="Gene3D" id="3.40.605.10">
    <property type="entry name" value="Aldehyde Dehydrogenase, Chain A, domain 1"/>
    <property type="match status" value="1"/>
</dbReference>
<dbReference type="InterPro" id="IPR029510">
    <property type="entry name" value="Ald_DH_CS_GLU"/>
</dbReference>
<dbReference type="PROSITE" id="PS00687">
    <property type="entry name" value="ALDEHYDE_DEHYDR_GLU"/>
    <property type="match status" value="1"/>
</dbReference>
<dbReference type="PANTHER" id="PTHR42986:SF1">
    <property type="entry name" value="BENZALDEHYDE DEHYDROGENASE YFMT"/>
    <property type="match status" value="1"/>
</dbReference>
<dbReference type="Proteomes" id="UP001266357">
    <property type="component" value="Unassembled WGS sequence"/>
</dbReference>
<keyword evidence="8" id="KW-1185">Reference proteome</keyword>
<dbReference type="CDD" id="cd07104">
    <property type="entry name" value="ALDH_BenzADH-like"/>
    <property type="match status" value="1"/>
</dbReference>
<dbReference type="InterPro" id="IPR016162">
    <property type="entry name" value="Ald_DH_N"/>
</dbReference>
<accession>A0ABU3A4G4</accession>
<evidence type="ECO:0000256" key="3">
    <source>
        <dbReference type="ARBA" id="ARBA00023027"/>
    </source>
</evidence>
<evidence type="ECO:0000256" key="5">
    <source>
        <dbReference type="RuleBase" id="RU003345"/>
    </source>
</evidence>
<keyword evidence="2 5" id="KW-0560">Oxidoreductase</keyword>
<evidence type="ECO:0000256" key="1">
    <source>
        <dbReference type="ARBA" id="ARBA00009986"/>
    </source>
</evidence>
<dbReference type="SUPFAM" id="SSF53720">
    <property type="entry name" value="ALDH-like"/>
    <property type="match status" value="1"/>
</dbReference>
<reference evidence="7 8" key="1">
    <citation type="submission" date="2023-09" db="EMBL/GenBank/DDBJ databases">
        <authorList>
            <person name="Rey-Velasco X."/>
        </authorList>
    </citation>
    <scope>NUCLEOTIDE SEQUENCE [LARGE SCALE GENOMIC DNA]</scope>
    <source>
        <strain evidence="7 8">W431</strain>
    </source>
</reference>
<gene>
    <name evidence="7" type="ORF">RM573_09795</name>
</gene>
<feature type="domain" description="Aldehyde dehydrogenase" evidence="6">
    <location>
        <begin position="14"/>
        <end position="474"/>
    </location>
</feature>
<protein>
    <submittedName>
        <fullName evidence="7">Aldehyde dehydrogenase family protein</fullName>
    </submittedName>
</protein>
<keyword evidence="3" id="KW-0520">NAD</keyword>
<organism evidence="7 8">
    <name type="scientific">Thalassotalea castellviae</name>
    <dbReference type="NCBI Taxonomy" id="3075612"/>
    <lineage>
        <taxon>Bacteria</taxon>
        <taxon>Pseudomonadati</taxon>
        <taxon>Pseudomonadota</taxon>
        <taxon>Gammaproteobacteria</taxon>
        <taxon>Alteromonadales</taxon>
        <taxon>Colwelliaceae</taxon>
        <taxon>Thalassotalea</taxon>
    </lineage>
</organism>
<dbReference type="InterPro" id="IPR016161">
    <property type="entry name" value="Ald_DH/histidinol_DH"/>
</dbReference>
<dbReference type="EMBL" id="JAVRIF010000004">
    <property type="protein sequence ID" value="MDT0603886.1"/>
    <property type="molecule type" value="Genomic_DNA"/>
</dbReference>
<feature type="active site" evidence="4">
    <location>
        <position position="253"/>
    </location>
</feature>
<dbReference type="InterPro" id="IPR016163">
    <property type="entry name" value="Ald_DH_C"/>
</dbReference>
<evidence type="ECO:0000313" key="8">
    <source>
        <dbReference type="Proteomes" id="UP001266357"/>
    </source>
</evidence>
<dbReference type="InterPro" id="IPR015590">
    <property type="entry name" value="Aldehyde_DH_dom"/>
</dbReference>
<name>A0ABU3A4G4_9GAMM</name>
<dbReference type="RefSeq" id="WP_311581005.1">
    <property type="nucleotide sequence ID" value="NZ_JAVRIF010000004.1"/>
</dbReference>
<evidence type="ECO:0000256" key="4">
    <source>
        <dbReference type="PROSITE-ProRule" id="PRU10007"/>
    </source>
</evidence>
<evidence type="ECO:0000256" key="2">
    <source>
        <dbReference type="ARBA" id="ARBA00023002"/>
    </source>
</evidence>
<dbReference type="Gene3D" id="3.40.309.10">
    <property type="entry name" value="Aldehyde Dehydrogenase, Chain A, domain 2"/>
    <property type="match status" value="1"/>
</dbReference>
<dbReference type="Pfam" id="PF00171">
    <property type="entry name" value="Aldedh"/>
    <property type="match status" value="1"/>
</dbReference>
<evidence type="ECO:0000313" key="7">
    <source>
        <dbReference type="EMBL" id="MDT0603886.1"/>
    </source>
</evidence>
<comment type="similarity">
    <text evidence="1 5">Belongs to the aldehyde dehydrogenase family.</text>
</comment>
<evidence type="ECO:0000259" key="6">
    <source>
        <dbReference type="Pfam" id="PF00171"/>
    </source>
</evidence>
<dbReference type="PANTHER" id="PTHR42986">
    <property type="entry name" value="BENZALDEHYDE DEHYDROGENASE YFMT"/>
    <property type="match status" value="1"/>
</dbReference>
<comment type="caution">
    <text evidence="7">The sequence shown here is derived from an EMBL/GenBank/DDBJ whole genome shotgun (WGS) entry which is preliminary data.</text>
</comment>
<sequence>MTTQQQLIFINGEWTQAEHGKTFEVLNPTNGQVIANVADACVSDTKKALQAASDAQPAWAALPHTERVNYLHKIAEIVKTMNDEFTEALVNEVGSWFGKALFECNAVLEEFRTAAAMTYQSTGEILPSANGKTSMLMRKPVGVVSVISPWNFPTLLSARGFAPAMALGNTVVLKPSEESPISGGILFAKACEQAGLPPGVFNLITCSRDNVADVGEELVANPIVKCISFTGSTAVGKQIGARAGGLLKKTCLELGGKDAIIVLEDADIGLAVNAATFGSFMHQGQICMSTERVIVHKNVAKEFTERFVKNVEKLNVGDPWEINKAIGPIVNKKQLEQIIDQVEDAKTQGADVLIGGTHEGPFYHPTVISNVTNDMKIIQNENFGPVAPIIIAKDTEEAIAIHNSSEYGLSSAIITADVARGLEVAAKLEVGMTHINDSTVDDEPHVPFSGVKNSGLGGHGGKASLNAFTETQWVTVTKEPHYPPFFEES</sequence>